<feature type="non-terminal residue" evidence="7">
    <location>
        <position position="1"/>
    </location>
</feature>
<gene>
    <name evidence="7" type="ORF">QYT958_LOCUS41711</name>
</gene>
<reference evidence="7" key="1">
    <citation type="submission" date="2021-02" db="EMBL/GenBank/DDBJ databases">
        <authorList>
            <person name="Nowell W R."/>
        </authorList>
    </citation>
    <scope>NUCLEOTIDE SEQUENCE</scope>
</reference>
<evidence type="ECO:0000256" key="3">
    <source>
        <dbReference type="ARBA" id="ARBA00022989"/>
    </source>
</evidence>
<dbReference type="AlphaFoldDB" id="A0A822CK11"/>
<feature type="domain" description="Cadherin" evidence="6">
    <location>
        <begin position="14"/>
        <end position="109"/>
    </location>
</feature>
<proteinExistence type="predicted"/>
<comment type="subcellular location">
    <subcellularLocation>
        <location evidence="1">Membrane</location>
        <topology evidence="1">Single-pass membrane protein</topology>
    </subcellularLocation>
</comment>
<evidence type="ECO:0000256" key="1">
    <source>
        <dbReference type="ARBA" id="ARBA00004167"/>
    </source>
</evidence>
<dbReference type="GO" id="GO:0005509">
    <property type="term" value="F:calcium ion binding"/>
    <property type="evidence" value="ECO:0007669"/>
    <property type="project" value="UniProtKB-UniRule"/>
</dbReference>
<evidence type="ECO:0000256" key="5">
    <source>
        <dbReference type="PROSITE-ProRule" id="PRU00043"/>
    </source>
</evidence>
<dbReference type="Proteomes" id="UP000663848">
    <property type="component" value="Unassembled WGS sequence"/>
</dbReference>
<dbReference type="InterPro" id="IPR002126">
    <property type="entry name" value="Cadherin-like_dom"/>
</dbReference>
<dbReference type="SUPFAM" id="SSF49313">
    <property type="entry name" value="Cadherin-like"/>
    <property type="match status" value="1"/>
</dbReference>
<feature type="non-terminal residue" evidence="7">
    <location>
        <position position="109"/>
    </location>
</feature>
<dbReference type="Gene3D" id="2.60.40.60">
    <property type="entry name" value="Cadherins"/>
    <property type="match status" value="1"/>
</dbReference>
<dbReference type="CDD" id="cd11304">
    <property type="entry name" value="Cadherin_repeat"/>
    <property type="match status" value="1"/>
</dbReference>
<protein>
    <recommendedName>
        <fullName evidence="6">Cadherin domain-containing protein</fullName>
    </recommendedName>
</protein>
<evidence type="ECO:0000259" key="6">
    <source>
        <dbReference type="PROSITE" id="PS50268"/>
    </source>
</evidence>
<evidence type="ECO:0000256" key="4">
    <source>
        <dbReference type="ARBA" id="ARBA00023180"/>
    </source>
</evidence>
<name>A0A822CK11_9BILA</name>
<dbReference type="PRINTS" id="PR00205">
    <property type="entry name" value="CADHERIN"/>
</dbReference>
<evidence type="ECO:0000256" key="2">
    <source>
        <dbReference type="ARBA" id="ARBA00022692"/>
    </source>
</evidence>
<dbReference type="Pfam" id="PF00028">
    <property type="entry name" value="Cadherin"/>
    <property type="match status" value="1"/>
</dbReference>
<dbReference type="InterPro" id="IPR050174">
    <property type="entry name" value="Protocadherin/Cadherin-CA"/>
</dbReference>
<evidence type="ECO:0000313" key="7">
    <source>
        <dbReference type="EMBL" id="CAF5045627.1"/>
    </source>
</evidence>
<evidence type="ECO:0000313" key="8">
    <source>
        <dbReference type="Proteomes" id="UP000663848"/>
    </source>
</evidence>
<keyword evidence="4" id="KW-0325">Glycoprotein</keyword>
<dbReference type="GO" id="GO:0007156">
    <property type="term" value="P:homophilic cell adhesion via plasma membrane adhesion molecules"/>
    <property type="evidence" value="ECO:0007669"/>
    <property type="project" value="InterPro"/>
</dbReference>
<organism evidence="7 8">
    <name type="scientific">Rotaria socialis</name>
    <dbReference type="NCBI Taxonomy" id="392032"/>
    <lineage>
        <taxon>Eukaryota</taxon>
        <taxon>Metazoa</taxon>
        <taxon>Spiralia</taxon>
        <taxon>Gnathifera</taxon>
        <taxon>Rotifera</taxon>
        <taxon>Eurotatoria</taxon>
        <taxon>Bdelloidea</taxon>
        <taxon>Philodinida</taxon>
        <taxon>Philodinidae</taxon>
        <taxon>Rotaria</taxon>
    </lineage>
</organism>
<sequence>ILPDNHSQKNIFYIDEEQEINTRLFHLSVSDKDSVNNKIILKLLTHQNLFQLNEQYNDLYNLIIIGRLNREQQEEYNLIFEAKDQGTEQTLTTEKHLTIRLIDINDCSP</sequence>
<dbReference type="PANTHER" id="PTHR24028:SF146">
    <property type="entry name" value="CADHERIN 96CB, ISOFORM D-RELATED"/>
    <property type="match status" value="1"/>
</dbReference>
<dbReference type="EMBL" id="CAJOBR010048763">
    <property type="protein sequence ID" value="CAF5045627.1"/>
    <property type="molecule type" value="Genomic_DNA"/>
</dbReference>
<keyword evidence="3" id="KW-0472">Membrane</keyword>
<dbReference type="PANTHER" id="PTHR24028">
    <property type="entry name" value="CADHERIN-87A"/>
    <property type="match status" value="1"/>
</dbReference>
<keyword evidence="3" id="KW-1133">Transmembrane helix</keyword>
<keyword evidence="5" id="KW-0106">Calcium</keyword>
<dbReference type="GO" id="GO:0005886">
    <property type="term" value="C:plasma membrane"/>
    <property type="evidence" value="ECO:0007669"/>
    <property type="project" value="TreeGrafter"/>
</dbReference>
<dbReference type="PROSITE" id="PS50268">
    <property type="entry name" value="CADHERIN_2"/>
    <property type="match status" value="1"/>
</dbReference>
<comment type="caution">
    <text evidence="7">The sequence shown here is derived from an EMBL/GenBank/DDBJ whole genome shotgun (WGS) entry which is preliminary data.</text>
</comment>
<accession>A0A822CK11</accession>
<keyword evidence="2" id="KW-0812">Transmembrane</keyword>
<dbReference type="SMART" id="SM00112">
    <property type="entry name" value="CA"/>
    <property type="match status" value="1"/>
</dbReference>
<dbReference type="InterPro" id="IPR015919">
    <property type="entry name" value="Cadherin-like_sf"/>
</dbReference>